<protein>
    <submittedName>
        <fullName evidence="2">Winged helix-turn-helix transcriptional regulator</fullName>
    </submittedName>
</protein>
<dbReference type="Pfam" id="PF12802">
    <property type="entry name" value="MarR_2"/>
    <property type="match status" value="1"/>
</dbReference>
<reference evidence="2" key="1">
    <citation type="submission" date="2020-11" db="EMBL/GenBank/DDBJ databases">
        <title>Azospira restricta DSM 18626 genome sequence.</title>
        <authorList>
            <person name="Moe W.M."/>
        </authorList>
    </citation>
    <scope>NUCLEOTIDE SEQUENCE</scope>
    <source>
        <strain evidence="2">DSM 18626</strain>
    </source>
</reference>
<organism evidence="2 3">
    <name type="scientific">Azospira restricta</name>
    <dbReference type="NCBI Taxonomy" id="404405"/>
    <lineage>
        <taxon>Bacteria</taxon>
        <taxon>Pseudomonadati</taxon>
        <taxon>Pseudomonadota</taxon>
        <taxon>Betaproteobacteria</taxon>
        <taxon>Rhodocyclales</taxon>
        <taxon>Rhodocyclaceae</taxon>
        <taxon>Azospira</taxon>
    </lineage>
</organism>
<proteinExistence type="predicted"/>
<sequence>MPTTASPPPPLTLEVLQQFRVIYGSMRQHFREVEERCGITGSQAWALQEAERSPGIAIGTLAARMGIRPSTCSLLVDKLAARGLLEKRRNSTDHRRIGLHVAARGRDVLQALPGPAEGVLPEALAKLPEVVLKTLNINLSELTRRLPGREADFAGMPLADLLHDGDAKP</sequence>
<dbReference type="KEGG" id="ares:IWH25_06360"/>
<dbReference type="EMBL" id="CP064781">
    <property type="protein sequence ID" value="QRJ64960.1"/>
    <property type="molecule type" value="Genomic_DNA"/>
</dbReference>
<dbReference type="GO" id="GO:0006950">
    <property type="term" value="P:response to stress"/>
    <property type="evidence" value="ECO:0007669"/>
    <property type="project" value="TreeGrafter"/>
</dbReference>
<name>A0A974SR51_9RHOO</name>
<dbReference type="AlphaFoldDB" id="A0A974SR51"/>
<dbReference type="PROSITE" id="PS50995">
    <property type="entry name" value="HTH_MARR_2"/>
    <property type="match status" value="1"/>
</dbReference>
<dbReference type="Proteomes" id="UP000663444">
    <property type="component" value="Chromosome"/>
</dbReference>
<evidence type="ECO:0000313" key="3">
    <source>
        <dbReference type="Proteomes" id="UP000663444"/>
    </source>
</evidence>
<gene>
    <name evidence="2" type="ORF">IWH25_06360</name>
</gene>
<dbReference type="RefSeq" id="WP_203388488.1">
    <property type="nucleotide sequence ID" value="NZ_CP064781.1"/>
</dbReference>
<feature type="domain" description="HTH marR-type" evidence="1">
    <location>
        <begin position="8"/>
        <end position="144"/>
    </location>
</feature>
<evidence type="ECO:0000259" key="1">
    <source>
        <dbReference type="PROSITE" id="PS50995"/>
    </source>
</evidence>
<dbReference type="Gene3D" id="1.10.10.10">
    <property type="entry name" value="Winged helix-like DNA-binding domain superfamily/Winged helix DNA-binding domain"/>
    <property type="match status" value="1"/>
</dbReference>
<dbReference type="PANTHER" id="PTHR33164">
    <property type="entry name" value="TRANSCRIPTIONAL REGULATOR, MARR FAMILY"/>
    <property type="match status" value="1"/>
</dbReference>
<keyword evidence="3" id="KW-1185">Reference proteome</keyword>
<dbReference type="InterPro" id="IPR036390">
    <property type="entry name" value="WH_DNA-bd_sf"/>
</dbReference>
<dbReference type="InterPro" id="IPR036388">
    <property type="entry name" value="WH-like_DNA-bd_sf"/>
</dbReference>
<evidence type="ECO:0000313" key="2">
    <source>
        <dbReference type="EMBL" id="QRJ64960.1"/>
    </source>
</evidence>
<dbReference type="InterPro" id="IPR039422">
    <property type="entry name" value="MarR/SlyA-like"/>
</dbReference>
<dbReference type="SUPFAM" id="SSF46785">
    <property type="entry name" value="Winged helix' DNA-binding domain"/>
    <property type="match status" value="1"/>
</dbReference>
<dbReference type="SMART" id="SM00347">
    <property type="entry name" value="HTH_MARR"/>
    <property type="match status" value="1"/>
</dbReference>
<dbReference type="InterPro" id="IPR000835">
    <property type="entry name" value="HTH_MarR-typ"/>
</dbReference>
<accession>A0A974SR51</accession>
<dbReference type="GO" id="GO:0003700">
    <property type="term" value="F:DNA-binding transcription factor activity"/>
    <property type="evidence" value="ECO:0007669"/>
    <property type="project" value="InterPro"/>
</dbReference>
<dbReference type="PANTHER" id="PTHR33164:SF43">
    <property type="entry name" value="HTH-TYPE TRANSCRIPTIONAL REPRESSOR YETL"/>
    <property type="match status" value="1"/>
</dbReference>